<protein>
    <submittedName>
        <fullName evidence="2">Uncharacterized protein</fullName>
    </submittedName>
</protein>
<dbReference type="KEGG" id="hmr:Hipma_1662"/>
<reference evidence="3" key="2">
    <citation type="submission" date="2011-03" db="EMBL/GenBank/DDBJ databases">
        <title>The complete genome of Hippea maritima DSM 10411.</title>
        <authorList>
            <consortium name="US DOE Joint Genome Institute (JGI-PGF)"/>
            <person name="Lucas S."/>
            <person name="Copeland A."/>
            <person name="Lapidus A."/>
            <person name="Bruce D."/>
            <person name="Goodwin L."/>
            <person name="Pitluck S."/>
            <person name="Peters L."/>
            <person name="Kyrpides N."/>
            <person name="Mavromatis K."/>
            <person name="Pagani I."/>
            <person name="Ivanova N."/>
            <person name="Mikhailova N."/>
            <person name="Lu M."/>
            <person name="Detter J.C."/>
            <person name="Tapia R."/>
            <person name="Han C."/>
            <person name="Land M."/>
            <person name="Hauser L."/>
            <person name="Markowitz V."/>
            <person name="Cheng J.-F."/>
            <person name="Hugenholtz P."/>
            <person name="Woyke T."/>
            <person name="Wu D."/>
            <person name="Spring S."/>
            <person name="Schroeder M."/>
            <person name="Brambilla E."/>
            <person name="Klenk H.-P."/>
            <person name="Eisen J.A."/>
        </authorList>
    </citation>
    <scope>NUCLEOTIDE SEQUENCE [LARGE SCALE GENOMIC DNA]</scope>
    <source>
        <strain evidence="3">ATCC 700847 / DSM 10411 / MH2</strain>
    </source>
</reference>
<feature type="transmembrane region" description="Helical" evidence="1">
    <location>
        <begin position="12"/>
        <end position="30"/>
    </location>
</feature>
<dbReference type="OrthoDB" id="5525794at2"/>
<evidence type="ECO:0000256" key="1">
    <source>
        <dbReference type="SAM" id="Phobius"/>
    </source>
</evidence>
<gene>
    <name evidence="2" type="ordered locus">Hipma_1662</name>
</gene>
<organism evidence="2 3">
    <name type="scientific">Hippea maritima (strain ATCC 700847 / DSM 10411 / MH2)</name>
    <dbReference type="NCBI Taxonomy" id="760142"/>
    <lineage>
        <taxon>Bacteria</taxon>
        <taxon>Pseudomonadati</taxon>
        <taxon>Campylobacterota</taxon>
        <taxon>Desulfurellia</taxon>
        <taxon>Desulfurellales</taxon>
        <taxon>Hippeaceae</taxon>
        <taxon>Hippea</taxon>
    </lineage>
</organism>
<dbReference type="EMBL" id="CP002606">
    <property type="protein sequence ID" value="AEA34608.1"/>
    <property type="molecule type" value="Genomic_DNA"/>
</dbReference>
<evidence type="ECO:0000313" key="2">
    <source>
        <dbReference type="EMBL" id="AEA34608.1"/>
    </source>
</evidence>
<evidence type="ECO:0000313" key="3">
    <source>
        <dbReference type="Proteomes" id="UP000008139"/>
    </source>
</evidence>
<sequence>MIKLKIGIFEAFTLRAILVLIFVSHGFFGHCYSMDTVNTPENKNSSKIVILSGKIVGLVEVSKNDVYITTNYTSRSRVSYKASGNLKDELKKLKGKVVEVKGIRKRIGWSGEIEVEKIIKIVK</sequence>
<dbReference type="HOGENOM" id="CLU_2012107_0_0_7"/>
<dbReference type="Proteomes" id="UP000008139">
    <property type="component" value="Chromosome"/>
</dbReference>
<dbReference type="eggNOG" id="ENOG50319UN">
    <property type="taxonomic scope" value="Bacteria"/>
</dbReference>
<dbReference type="InParanoid" id="F2LUL8"/>
<keyword evidence="1" id="KW-0472">Membrane</keyword>
<reference evidence="2 3" key="1">
    <citation type="journal article" date="2011" name="Stand. Genomic Sci.">
        <title>Complete genome sequence of the thermophilic sulfur-reducer Hippea maritima type strain (MH(2)).</title>
        <authorList>
            <person name="Huntemann M."/>
            <person name="Lu M."/>
            <person name="Nolan M."/>
            <person name="Lapidus A."/>
            <person name="Lucas S."/>
            <person name="Hammon N."/>
            <person name="Deshpande S."/>
            <person name="Cheng J.F."/>
            <person name="Tapia R."/>
            <person name="Han C."/>
            <person name="Goodwin L."/>
            <person name="Pitluck S."/>
            <person name="Liolios K."/>
            <person name="Pagani I."/>
            <person name="Ivanova N."/>
            <person name="Ovchinikova G."/>
            <person name="Pati A."/>
            <person name="Chen A."/>
            <person name="Palaniappan K."/>
            <person name="Land M."/>
            <person name="Hauser L."/>
            <person name="Jeffries C.D."/>
            <person name="Detter J.C."/>
            <person name="Brambilla E.M."/>
            <person name="Rohde M."/>
            <person name="Spring S."/>
            <person name="Goker M."/>
            <person name="Woyke T."/>
            <person name="Bristow J."/>
            <person name="Eisen J.A."/>
            <person name="Markowitz V."/>
            <person name="Hugenholtz P."/>
            <person name="Kyrpides N.C."/>
            <person name="Klenk H.P."/>
            <person name="Mavromatis K."/>
        </authorList>
    </citation>
    <scope>NUCLEOTIDE SEQUENCE [LARGE SCALE GENOMIC DNA]</scope>
    <source>
        <strain evidence="3">ATCC 700847 / DSM 10411 / MH2</strain>
    </source>
</reference>
<keyword evidence="1" id="KW-0812">Transmembrane</keyword>
<keyword evidence="3" id="KW-1185">Reference proteome</keyword>
<name>F2LUL8_HIPMA</name>
<proteinExistence type="predicted"/>
<keyword evidence="1" id="KW-1133">Transmembrane helix</keyword>
<accession>F2LUL8</accession>
<dbReference type="RefSeq" id="WP_013682633.1">
    <property type="nucleotide sequence ID" value="NC_015318.1"/>
</dbReference>
<dbReference type="AlphaFoldDB" id="F2LUL8"/>